<dbReference type="FunFam" id="3.90.190.10:FF:000105">
    <property type="entry name" value="Protein tyrosine phosphatase type IVA 3"/>
    <property type="match status" value="1"/>
</dbReference>
<evidence type="ECO:0000259" key="18">
    <source>
        <dbReference type="PROSITE" id="PS50054"/>
    </source>
</evidence>
<evidence type="ECO:0000256" key="13">
    <source>
        <dbReference type="ARBA" id="ARBA00051722"/>
    </source>
</evidence>
<keyword evidence="4" id="KW-1003">Cell membrane</keyword>
<dbReference type="EC" id="3.1.3.48" evidence="3"/>
<dbReference type="Gene3D" id="3.90.190.10">
    <property type="entry name" value="Protein tyrosine phosphatase superfamily"/>
    <property type="match status" value="1"/>
</dbReference>
<dbReference type="SUPFAM" id="SSF52799">
    <property type="entry name" value="(Phosphotyrosine protein) phosphatases II"/>
    <property type="match status" value="1"/>
</dbReference>
<dbReference type="SMART" id="SM00404">
    <property type="entry name" value="PTPc_motif"/>
    <property type="match status" value="1"/>
</dbReference>
<evidence type="ECO:0000256" key="2">
    <source>
        <dbReference type="ARBA" id="ARBA00004412"/>
    </source>
</evidence>
<keyword evidence="8" id="KW-0904">Protein phosphatase</keyword>
<dbReference type="RefSeq" id="XP_066920438.1">
    <property type="nucleotide sequence ID" value="XM_067064337.1"/>
</dbReference>
<dbReference type="PROSITE" id="PS50056">
    <property type="entry name" value="TYR_PHOSPHATASE_2"/>
    <property type="match status" value="1"/>
</dbReference>
<evidence type="ECO:0000256" key="11">
    <source>
        <dbReference type="ARBA" id="ARBA00023288"/>
    </source>
</evidence>
<evidence type="ECO:0000256" key="12">
    <source>
        <dbReference type="ARBA" id="ARBA00023289"/>
    </source>
</evidence>
<dbReference type="GO" id="GO:0043542">
    <property type="term" value="P:endothelial cell migration"/>
    <property type="evidence" value="ECO:0007669"/>
    <property type="project" value="UniProtKB-ARBA"/>
</dbReference>
<protein>
    <recommendedName>
        <fullName evidence="16">Protein tyrosine phosphatase type IVA 3</fullName>
        <ecNumber evidence="3">3.1.3.48</ecNumber>
    </recommendedName>
    <alternativeName>
        <fullName evidence="17">Protein-tyrosine phosphatase 4a3</fullName>
    </alternativeName>
</protein>
<keyword evidence="21" id="KW-1185">Reference proteome</keyword>
<evidence type="ECO:0000256" key="16">
    <source>
        <dbReference type="ARBA" id="ARBA00069015"/>
    </source>
</evidence>
<dbReference type="CDD" id="cd14500">
    <property type="entry name" value="PTP-IVa"/>
    <property type="match status" value="1"/>
</dbReference>
<dbReference type="InterPro" id="IPR000340">
    <property type="entry name" value="Dual-sp_phosphatase_cat-dom"/>
</dbReference>
<dbReference type="InterPro" id="IPR000387">
    <property type="entry name" value="Tyr_Pase_dom"/>
</dbReference>
<dbReference type="Proteomes" id="UP000594262">
    <property type="component" value="Unplaced"/>
</dbReference>
<sequence length="173" mass="19693">MKMPTNRLLPNFGHALVEYKNMRFLIMDRPSKANIGQFVEELKKCDVCAVIRVCEPTYDPQLLVKEGINVFDWKFDDGAAPPRDIVQSWLDFLKATFVENPGATIAIHCVAGLGRAPVLVALALIEGGMKYEDAVQYIRQRRRGAINNKQLEYLEKYKPLKMFRGKEKGCCVQ</sequence>
<dbReference type="InterPro" id="IPR050561">
    <property type="entry name" value="PTP"/>
</dbReference>
<evidence type="ECO:0000256" key="3">
    <source>
        <dbReference type="ARBA" id="ARBA00013064"/>
    </source>
</evidence>
<keyword evidence="5" id="KW-0488">Methylation</keyword>
<comment type="subcellular location">
    <subcellularLocation>
        <location evidence="1">Cell membrane</location>
    </subcellularLocation>
    <subcellularLocation>
        <location evidence="2">Early endosome</location>
    </subcellularLocation>
</comment>
<evidence type="ECO:0000256" key="17">
    <source>
        <dbReference type="ARBA" id="ARBA00082375"/>
    </source>
</evidence>
<keyword evidence="6" id="KW-0967">Endosome</keyword>
<feature type="domain" description="Tyrosine-protein phosphatase" evidence="18">
    <location>
        <begin position="11"/>
        <end position="166"/>
    </location>
</feature>
<dbReference type="GO" id="GO:0004725">
    <property type="term" value="F:protein tyrosine phosphatase activity"/>
    <property type="evidence" value="ECO:0007669"/>
    <property type="project" value="UniProtKB-EC"/>
</dbReference>
<evidence type="ECO:0000256" key="10">
    <source>
        <dbReference type="ARBA" id="ARBA00023157"/>
    </source>
</evidence>
<evidence type="ECO:0000256" key="4">
    <source>
        <dbReference type="ARBA" id="ARBA00022475"/>
    </source>
</evidence>
<proteinExistence type="predicted"/>
<dbReference type="Pfam" id="PF00782">
    <property type="entry name" value="DSPc"/>
    <property type="match status" value="1"/>
</dbReference>
<comment type="function">
    <text evidence="14">Protein tyrosine phosphatase which stimulates progression from G1 into S phase during mitosis. Enhances cell proliferation, cell motility and invasive activity, and promotes cancer metastasis. May be involved in the progression of cardiac hypertrophy by inhibiting intracellular calcium mobilization in response to angiotensin II.</text>
</comment>
<dbReference type="InterPro" id="IPR020422">
    <property type="entry name" value="TYR_PHOSPHATASE_DUAL_dom"/>
</dbReference>
<comment type="catalytic activity">
    <reaction evidence="13">
        <text>O-phospho-L-tyrosyl-[protein] + H2O = L-tyrosyl-[protein] + phosphate</text>
        <dbReference type="Rhea" id="RHEA:10684"/>
        <dbReference type="Rhea" id="RHEA-COMP:10136"/>
        <dbReference type="Rhea" id="RHEA-COMP:20101"/>
        <dbReference type="ChEBI" id="CHEBI:15377"/>
        <dbReference type="ChEBI" id="CHEBI:43474"/>
        <dbReference type="ChEBI" id="CHEBI:46858"/>
        <dbReference type="ChEBI" id="CHEBI:61978"/>
        <dbReference type="EC" id="3.1.3.48"/>
    </reaction>
</comment>
<dbReference type="InterPro" id="IPR029021">
    <property type="entry name" value="Prot-tyrosine_phosphatase-like"/>
</dbReference>
<evidence type="ECO:0000256" key="1">
    <source>
        <dbReference type="ARBA" id="ARBA00004236"/>
    </source>
</evidence>
<evidence type="ECO:0000256" key="9">
    <source>
        <dbReference type="ARBA" id="ARBA00023136"/>
    </source>
</evidence>
<dbReference type="PROSITE" id="PS50054">
    <property type="entry name" value="TYR_PHOSPHATASE_DUAL"/>
    <property type="match status" value="1"/>
</dbReference>
<feature type="domain" description="Tyrosine specific protein phosphatases" evidence="19">
    <location>
        <begin position="87"/>
        <end position="153"/>
    </location>
</feature>
<keyword evidence="11" id="KW-0449">Lipoprotein</keyword>
<evidence type="ECO:0000256" key="8">
    <source>
        <dbReference type="ARBA" id="ARBA00022912"/>
    </source>
</evidence>
<keyword evidence="9" id="KW-0472">Membrane</keyword>
<evidence type="ECO:0000256" key="15">
    <source>
        <dbReference type="ARBA" id="ARBA00064590"/>
    </source>
</evidence>
<comment type="subunit">
    <text evidence="15">Interacts with tubulin.</text>
</comment>
<accession>A0A7M5V6R7</accession>
<dbReference type="RefSeq" id="XP_066920437.1">
    <property type="nucleotide sequence ID" value="XM_067064336.1"/>
</dbReference>
<dbReference type="GO" id="GO:0009966">
    <property type="term" value="P:regulation of signal transduction"/>
    <property type="evidence" value="ECO:0007669"/>
    <property type="project" value="UniProtKB-ARBA"/>
</dbReference>
<keyword evidence="10" id="KW-1015">Disulfide bond</keyword>
<dbReference type="PANTHER" id="PTHR23339">
    <property type="entry name" value="TYROSINE SPECIFIC PROTEIN PHOSPHATASE AND DUAL SPECIFICITY PROTEIN PHOSPHATASE"/>
    <property type="match status" value="1"/>
</dbReference>
<organism evidence="20 21">
    <name type="scientific">Clytia hemisphaerica</name>
    <dbReference type="NCBI Taxonomy" id="252671"/>
    <lineage>
        <taxon>Eukaryota</taxon>
        <taxon>Metazoa</taxon>
        <taxon>Cnidaria</taxon>
        <taxon>Hydrozoa</taxon>
        <taxon>Hydroidolina</taxon>
        <taxon>Leptothecata</taxon>
        <taxon>Obeliida</taxon>
        <taxon>Clytiidae</taxon>
        <taxon>Clytia</taxon>
    </lineage>
</organism>
<keyword evidence="7" id="KW-0378">Hydrolase</keyword>
<keyword evidence="12" id="KW-0636">Prenylation</keyword>
<dbReference type="InterPro" id="IPR003595">
    <property type="entry name" value="Tyr_Pase_cat"/>
</dbReference>
<dbReference type="RefSeq" id="XP_066920436.1">
    <property type="nucleotide sequence ID" value="XM_067064335.1"/>
</dbReference>
<dbReference type="GO" id="GO:0005769">
    <property type="term" value="C:early endosome"/>
    <property type="evidence" value="ECO:0007669"/>
    <property type="project" value="UniProtKB-SubCell"/>
</dbReference>
<dbReference type="GO" id="GO:0005886">
    <property type="term" value="C:plasma membrane"/>
    <property type="evidence" value="ECO:0007669"/>
    <property type="project" value="UniProtKB-SubCell"/>
</dbReference>
<evidence type="ECO:0000313" key="21">
    <source>
        <dbReference type="Proteomes" id="UP000594262"/>
    </source>
</evidence>
<evidence type="ECO:0000256" key="14">
    <source>
        <dbReference type="ARBA" id="ARBA00057132"/>
    </source>
</evidence>
<dbReference type="AlphaFoldDB" id="A0A7M5V6R7"/>
<dbReference type="OrthoDB" id="5632at2759"/>
<name>A0A7M5V6R7_9CNID</name>
<evidence type="ECO:0000256" key="6">
    <source>
        <dbReference type="ARBA" id="ARBA00022753"/>
    </source>
</evidence>
<evidence type="ECO:0000259" key="19">
    <source>
        <dbReference type="PROSITE" id="PS50056"/>
    </source>
</evidence>
<evidence type="ECO:0000256" key="5">
    <source>
        <dbReference type="ARBA" id="ARBA00022481"/>
    </source>
</evidence>
<evidence type="ECO:0000313" key="20">
    <source>
        <dbReference type="EnsemblMetazoa" id="CLYHEMP003330.1"/>
    </source>
</evidence>
<reference evidence="20" key="1">
    <citation type="submission" date="2021-01" db="UniProtKB">
        <authorList>
            <consortium name="EnsemblMetazoa"/>
        </authorList>
    </citation>
    <scope>IDENTIFICATION</scope>
</reference>
<evidence type="ECO:0000256" key="7">
    <source>
        <dbReference type="ARBA" id="ARBA00022801"/>
    </source>
</evidence>
<dbReference type="EnsemblMetazoa" id="CLYHEMT003330.1">
    <property type="protein sequence ID" value="CLYHEMP003330.1"/>
    <property type="gene ID" value="CLYHEMG003330"/>
</dbReference>
<dbReference type="GeneID" id="136807725"/>